<evidence type="ECO:0000256" key="1">
    <source>
        <dbReference type="SAM" id="MobiDB-lite"/>
    </source>
</evidence>
<dbReference type="Proteomes" id="UP001054945">
    <property type="component" value="Unassembled WGS sequence"/>
</dbReference>
<feature type="compositionally biased region" description="Basic and acidic residues" evidence="1">
    <location>
        <begin position="397"/>
        <end position="443"/>
    </location>
</feature>
<reference evidence="2 3" key="1">
    <citation type="submission" date="2021-06" db="EMBL/GenBank/DDBJ databases">
        <title>Caerostris extrusa draft genome.</title>
        <authorList>
            <person name="Kono N."/>
            <person name="Arakawa K."/>
        </authorList>
    </citation>
    <scope>NUCLEOTIDE SEQUENCE [LARGE SCALE GENOMIC DNA]</scope>
</reference>
<evidence type="ECO:0000313" key="2">
    <source>
        <dbReference type="EMBL" id="GIY04096.1"/>
    </source>
</evidence>
<evidence type="ECO:0000313" key="3">
    <source>
        <dbReference type="Proteomes" id="UP001054945"/>
    </source>
</evidence>
<name>A0AAV4Q4Q8_CAEEX</name>
<dbReference type="PANTHER" id="PTHR43684:SF11">
    <property type="entry name" value="CHROMO DOMAIN-CONTAINING PROTEIN"/>
    <property type="match status" value="1"/>
</dbReference>
<dbReference type="InterPro" id="IPR051053">
    <property type="entry name" value="ECH/Chromodomain_protein"/>
</dbReference>
<feature type="region of interest" description="Disordered" evidence="1">
    <location>
        <begin position="373"/>
        <end position="443"/>
    </location>
</feature>
<gene>
    <name evidence="2" type="primary">Cdyl2</name>
    <name evidence="2" type="ORF">CEXT_61282</name>
</gene>
<dbReference type="AlphaFoldDB" id="A0AAV4Q4Q8"/>
<accession>A0AAV4Q4Q8</accession>
<protein>
    <submittedName>
        <fullName evidence="2">Chromodomain Y-like protein 2</fullName>
    </submittedName>
</protein>
<keyword evidence="3" id="KW-1185">Reference proteome</keyword>
<proteinExistence type="predicted"/>
<dbReference type="EMBL" id="BPLR01005667">
    <property type="protein sequence ID" value="GIY04096.1"/>
    <property type="molecule type" value="Genomic_DNA"/>
</dbReference>
<dbReference type="SUPFAM" id="SSF52096">
    <property type="entry name" value="ClpP/crotonase"/>
    <property type="match status" value="1"/>
</dbReference>
<dbReference type="InterPro" id="IPR029045">
    <property type="entry name" value="ClpP/crotonase-like_dom_sf"/>
</dbReference>
<dbReference type="PANTHER" id="PTHR43684">
    <property type="match status" value="1"/>
</dbReference>
<dbReference type="CDD" id="cd06558">
    <property type="entry name" value="crotonase-like"/>
    <property type="match status" value="1"/>
</dbReference>
<dbReference type="Gene3D" id="3.90.226.10">
    <property type="entry name" value="2-enoyl-CoA Hydratase, Chain A, domain 1"/>
    <property type="match status" value="1"/>
</dbReference>
<organism evidence="2 3">
    <name type="scientific">Caerostris extrusa</name>
    <name type="common">Bark spider</name>
    <name type="synonym">Caerostris bankana</name>
    <dbReference type="NCBI Taxonomy" id="172846"/>
    <lineage>
        <taxon>Eukaryota</taxon>
        <taxon>Metazoa</taxon>
        <taxon>Ecdysozoa</taxon>
        <taxon>Arthropoda</taxon>
        <taxon>Chelicerata</taxon>
        <taxon>Arachnida</taxon>
        <taxon>Araneae</taxon>
        <taxon>Araneomorphae</taxon>
        <taxon>Entelegynae</taxon>
        <taxon>Araneoidea</taxon>
        <taxon>Araneidae</taxon>
        <taxon>Caerostris</taxon>
    </lineage>
</organism>
<comment type="caution">
    <text evidence="2">The sequence shown here is derived from an EMBL/GenBank/DDBJ whole genome shotgun (WGS) entry which is preliminary data.</text>
</comment>
<dbReference type="Pfam" id="PF00378">
    <property type="entry name" value="ECH_1"/>
    <property type="match status" value="1"/>
</dbReference>
<dbReference type="InterPro" id="IPR001753">
    <property type="entry name" value="Enoyl-CoA_hydra/iso"/>
</dbReference>
<sequence>MDKRIQTISKIHGLSLPLKAEVIHGQPLWSRNNSFSSSSNDSTVFCSQNTLVTPRFQTETYSSSDMQHAKHLSKRKRNFSGSSLSSNTSCISDKDAKHIISSNSVPQVNGIKKNVESLSRLECTEICSNNFNIQHETLRDHVDYLNTPNSSSLFRHNLRKNIRKKTCNCDCSTSSCNLIVRRYKEKSFEEETIVLSTNHQVSLENDVSPAIVNDSSSAEKLSFCKTENGNSKSKDKQLLDSLNAITCSKSFSPEKILKELCIRQEASNSVFFEEIKSNEANKNLEKTSITLESHSKNDSASMIFVSSENSTTANSNFSDILDSDKKSTTPLSDEMNCKASVLKFGDFSELSSILHKNGLDKKEDEGCVSKKLVTRETSSKQPESFKILEQQQFSDNELSKSADDELSKSADDELSKSADDELSKSADDESGKSLNEESSKSSYDESSKDCLAVSAVCCSTPDYPPSFYDIAEEGIRTIDACFREVGEESMVSPCNKNDDLPQLMSVTDNVLNRSIDENPPILSPCVSPIKLQNGGCKVISDFSSIAKSMYKEKLHRNTKSEDLNSRLHFQNSFSEVTNNKKRQLSLGNHTVNNSLTLDTGKAIFNKYLKLLRAKTQVHEVKNCESYPKKNSFSPINETSHASIVNKPVILNCNPALHVPETPSSMSFKLKNSRFKFTKKRIRTTTTTTTTNKEASFKNTTKKKAYYQRISNCAVNSSNESSSCMINARSRFLKKSSNFPSSRNKCTNGFKKFRSFSFPSSASMSRNAKKNFRIAGCQNGNYTILPTSNKNASHLLSSERTYSERTSNCIVPSDSNKVMNRITSSATNKITEPAIKDCSDNLHLQPSSCSVISSADVLLEHKTEGKNEKHGEVHGLDLLPLLGSEKLQASSNIAEAVKEFIVALSTFKKAFIAVVNGSAIGLGMTILNHADVCIASYNSKFCLPQCKEFGYFPEGGACYSLTKVLGPTRALDMILQGNTISAKKAKEMNLISDVVESKRLPWELVSRVKVFAKSPLDVSSYFLIEN</sequence>